<name>A0ABU6ZMG8_9FABA</name>
<accession>A0ABU6ZMG8</accession>
<reference evidence="1 2" key="1">
    <citation type="journal article" date="2023" name="Plants (Basel)">
        <title>Bridging the Gap: Combining Genomics and Transcriptomics Approaches to Understand Stylosanthes scabra, an Orphan Legume from the Brazilian Caatinga.</title>
        <authorList>
            <person name="Ferreira-Neto J.R.C."/>
            <person name="da Silva M.D."/>
            <person name="Binneck E."/>
            <person name="de Melo N.F."/>
            <person name="da Silva R.H."/>
            <person name="de Melo A.L.T.M."/>
            <person name="Pandolfi V."/>
            <person name="Bustamante F.O."/>
            <person name="Brasileiro-Vidal A.C."/>
            <person name="Benko-Iseppon A.M."/>
        </authorList>
    </citation>
    <scope>NUCLEOTIDE SEQUENCE [LARGE SCALE GENOMIC DNA]</scope>
    <source>
        <tissue evidence="1">Leaves</tissue>
    </source>
</reference>
<evidence type="ECO:0008006" key="3">
    <source>
        <dbReference type="Google" id="ProtNLM"/>
    </source>
</evidence>
<gene>
    <name evidence="1" type="ORF">PIB30_071548</name>
</gene>
<comment type="caution">
    <text evidence="1">The sequence shown here is derived from an EMBL/GenBank/DDBJ whole genome shotgun (WGS) entry which is preliminary data.</text>
</comment>
<keyword evidence="2" id="KW-1185">Reference proteome</keyword>
<dbReference type="EMBL" id="JASCZI010272689">
    <property type="protein sequence ID" value="MED6223189.1"/>
    <property type="molecule type" value="Genomic_DNA"/>
</dbReference>
<proteinExistence type="predicted"/>
<organism evidence="1 2">
    <name type="scientific">Stylosanthes scabra</name>
    <dbReference type="NCBI Taxonomy" id="79078"/>
    <lineage>
        <taxon>Eukaryota</taxon>
        <taxon>Viridiplantae</taxon>
        <taxon>Streptophyta</taxon>
        <taxon>Embryophyta</taxon>
        <taxon>Tracheophyta</taxon>
        <taxon>Spermatophyta</taxon>
        <taxon>Magnoliopsida</taxon>
        <taxon>eudicotyledons</taxon>
        <taxon>Gunneridae</taxon>
        <taxon>Pentapetalae</taxon>
        <taxon>rosids</taxon>
        <taxon>fabids</taxon>
        <taxon>Fabales</taxon>
        <taxon>Fabaceae</taxon>
        <taxon>Papilionoideae</taxon>
        <taxon>50 kb inversion clade</taxon>
        <taxon>dalbergioids sensu lato</taxon>
        <taxon>Dalbergieae</taxon>
        <taxon>Pterocarpus clade</taxon>
        <taxon>Stylosanthes</taxon>
    </lineage>
</organism>
<evidence type="ECO:0000313" key="1">
    <source>
        <dbReference type="EMBL" id="MED6223189.1"/>
    </source>
</evidence>
<evidence type="ECO:0000313" key="2">
    <source>
        <dbReference type="Proteomes" id="UP001341840"/>
    </source>
</evidence>
<dbReference type="Proteomes" id="UP001341840">
    <property type="component" value="Unassembled WGS sequence"/>
</dbReference>
<protein>
    <recommendedName>
        <fullName evidence="3">Aminotransferase-like plant mobile domain-containing protein</fullName>
    </recommendedName>
</protein>
<sequence>MGWSFIMMDRASRRCAILMYAAVSAGVLLCLHACISRCVEGYISSRGTLAAVPIYYCRGHIIVSMPVILRGDFDEQRFPLLKNHWWRGLRMARDSLGPRVRMWRMVLNGINHRAVEWTPYDYPVLQAIVPSDFAASHPFWGLLGAHQHIPLRPLNIDVMHRYNDRWGKGEWYPTYLRGWYNMWRGREQSRLVLQMAVGGVQPSRQYLLWYYQWAHVILMGYRDPAISAPGVIPDYVRDGISEAPDMVQPEDGELPEVHPRVVRRPRAPV</sequence>